<feature type="region of interest" description="Disordered" evidence="1">
    <location>
        <begin position="1"/>
        <end position="39"/>
    </location>
</feature>
<feature type="compositionally biased region" description="Polar residues" evidence="1">
    <location>
        <begin position="186"/>
        <end position="202"/>
    </location>
</feature>
<dbReference type="EMBL" id="AGNL01041307">
    <property type="protein sequence ID" value="EJK51638.1"/>
    <property type="molecule type" value="Genomic_DNA"/>
</dbReference>
<feature type="region of interest" description="Disordered" evidence="1">
    <location>
        <begin position="178"/>
        <end position="202"/>
    </location>
</feature>
<protein>
    <submittedName>
        <fullName evidence="2">Uncharacterized protein</fullName>
    </submittedName>
</protein>
<dbReference type="Proteomes" id="UP000266841">
    <property type="component" value="Unassembled WGS sequence"/>
</dbReference>
<organism evidence="2 3">
    <name type="scientific">Thalassiosira oceanica</name>
    <name type="common">Marine diatom</name>
    <dbReference type="NCBI Taxonomy" id="159749"/>
    <lineage>
        <taxon>Eukaryota</taxon>
        <taxon>Sar</taxon>
        <taxon>Stramenopiles</taxon>
        <taxon>Ochrophyta</taxon>
        <taxon>Bacillariophyta</taxon>
        <taxon>Coscinodiscophyceae</taxon>
        <taxon>Thalassiosirophycidae</taxon>
        <taxon>Thalassiosirales</taxon>
        <taxon>Thalassiosiraceae</taxon>
        <taxon>Thalassiosira</taxon>
    </lineage>
</organism>
<evidence type="ECO:0000313" key="3">
    <source>
        <dbReference type="Proteomes" id="UP000266841"/>
    </source>
</evidence>
<gene>
    <name evidence="2" type="ORF">THAOC_29172</name>
</gene>
<proteinExistence type="predicted"/>
<keyword evidence="3" id="KW-1185">Reference proteome</keyword>
<evidence type="ECO:0000256" key="1">
    <source>
        <dbReference type="SAM" id="MobiDB-lite"/>
    </source>
</evidence>
<feature type="compositionally biased region" description="Basic residues" evidence="1">
    <location>
        <begin position="12"/>
        <end position="22"/>
    </location>
</feature>
<evidence type="ECO:0000313" key="2">
    <source>
        <dbReference type="EMBL" id="EJK51638.1"/>
    </source>
</evidence>
<comment type="caution">
    <text evidence="2">The sequence shown here is derived from an EMBL/GenBank/DDBJ whole genome shotgun (WGS) entry which is preliminary data.</text>
</comment>
<name>K0RD67_THAOC</name>
<dbReference type="AlphaFoldDB" id="K0RD67"/>
<reference evidence="2 3" key="1">
    <citation type="journal article" date="2012" name="Genome Biol.">
        <title>Genome and low-iron response of an oceanic diatom adapted to chronic iron limitation.</title>
        <authorList>
            <person name="Lommer M."/>
            <person name="Specht M."/>
            <person name="Roy A.S."/>
            <person name="Kraemer L."/>
            <person name="Andreson R."/>
            <person name="Gutowska M.A."/>
            <person name="Wolf J."/>
            <person name="Bergner S.V."/>
            <person name="Schilhabel M.B."/>
            <person name="Klostermeier U.C."/>
            <person name="Beiko R.G."/>
            <person name="Rosenstiel P."/>
            <person name="Hippler M."/>
            <person name="Laroche J."/>
        </authorList>
    </citation>
    <scope>NUCLEOTIDE SEQUENCE [LARGE SCALE GENOMIC DNA]</scope>
    <source>
        <strain evidence="2 3">CCMP1005</strain>
    </source>
</reference>
<sequence length="202" mass="21679">MTARPRPFSESRRRRGLRRGRRCGAAGPVANPVPGGVSRPRHCLRTRQFREEVGAEGRQPVGLWTTAMPTFSTGRHWRHGTREQVGRMPGVGGLVTLASWESGGWRRSRAFPAEAGSGEGGDFVLRFERFPVIGRESIPRGDRPNQAVAKSAANPVAGVGSDGLGNITIFGAGRQGGGWCGRQPAGQRTSLMPSPSGSSRHF</sequence>
<accession>K0RD67</accession>